<comment type="caution">
    <text evidence="1">The sequence shown here is derived from an EMBL/GenBank/DDBJ whole genome shotgun (WGS) entry which is preliminary data.</text>
</comment>
<gene>
    <name evidence="1" type="ORF">TNIN_372351</name>
</gene>
<dbReference type="AlphaFoldDB" id="A0A8X6YDZ6"/>
<evidence type="ECO:0000313" key="1">
    <source>
        <dbReference type="EMBL" id="GFY67859.1"/>
    </source>
</evidence>
<accession>A0A8X6YDZ6</accession>
<sequence>MQKAKKIVREKNDLLAANGIIGSPSVMSGANSMLGSTGWTGIMSSRFISTYPLESLYSKMKYANTLSFWQKTVDMNGDYTERT</sequence>
<reference evidence="1" key="1">
    <citation type="submission" date="2020-08" db="EMBL/GenBank/DDBJ databases">
        <title>Multicomponent nature underlies the extraordinary mechanical properties of spider dragline silk.</title>
        <authorList>
            <person name="Kono N."/>
            <person name="Nakamura H."/>
            <person name="Mori M."/>
            <person name="Yoshida Y."/>
            <person name="Ohtoshi R."/>
            <person name="Malay A.D."/>
            <person name="Moran D.A.P."/>
            <person name="Tomita M."/>
            <person name="Numata K."/>
            <person name="Arakawa K."/>
        </authorList>
    </citation>
    <scope>NUCLEOTIDE SEQUENCE</scope>
</reference>
<keyword evidence="2" id="KW-1185">Reference proteome</keyword>
<dbReference type="EMBL" id="BMAV01016789">
    <property type="protein sequence ID" value="GFY67859.1"/>
    <property type="molecule type" value="Genomic_DNA"/>
</dbReference>
<protein>
    <submittedName>
        <fullName evidence="1">Uncharacterized protein</fullName>
    </submittedName>
</protein>
<dbReference type="Proteomes" id="UP000886998">
    <property type="component" value="Unassembled WGS sequence"/>
</dbReference>
<proteinExistence type="predicted"/>
<organism evidence="1 2">
    <name type="scientific">Trichonephila inaurata madagascariensis</name>
    <dbReference type="NCBI Taxonomy" id="2747483"/>
    <lineage>
        <taxon>Eukaryota</taxon>
        <taxon>Metazoa</taxon>
        <taxon>Ecdysozoa</taxon>
        <taxon>Arthropoda</taxon>
        <taxon>Chelicerata</taxon>
        <taxon>Arachnida</taxon>
        <taxon>Araneae</taxon>
        <taxon>Araneomorphae</taxon>
        <taxon>Entelegynae</taxon>
        <taxon>Araneoidea</taxon>
        <taxon>Nephilidae</taxon>
        <taxon>Trichonephila</taxon>
        <taxon>Trichonephila inaurata</taxon>
    </lineage>
</organism>
<evidence type="ECO:0000313" key="2">
    <source>
        <dbReference type="Proteomes" id="UP000886998"/>
    </source>
</evidence>
<name>A0A8X6YDZ6_9ARAC</name>